<dbReference type="InterPro" id="IPR000868">
    <property type="entry name" value="Isochorismatase-like_dom"/>
</dbReference>
<evidence type="ECO:0000259" key="2">
    <source>
        <dbReference type="Pfam" id="PF00857"/>
    </source>
</evidence>
<gene>
    <name evidence="3" type="primary">yecD</name>
    <name evidence="3" type="ORF">LMG28614_00116</name>
</gene>
<reference evidence="3 4" key="1">
    <citation type="submission" date="2020-04" db="EMBL/GenBank/DDBJ databases">
        <authorList>
            <person name="De Canck E."/>
        </authorList>
    </citation>
    <scope>NUCLEOTIDE SEQUENCE [LARGE SCALE GENOMIC DNA]</scope>
    <source>
        <strain evidence="3 4">LMG 28614</strain>
    </source>
</reference>
<evidence type="ECO:0000313" key="4">
    <source>
        <dbReference type="Proteomes" id="UP000494365"/>
    </source>
</evidence>
<dbReference type="AlphaFoldDB" id="A0A6S7ARX3"/>
<dbReference type="EC" id="3.-.-.-" evidence="3"/>
<dbReference type="PANTHER" id="PTHR43540:SF7">
    <property type="entry name" value="ISOCHORISMATASE FAMILY PROTEIN YECD"/>
    <property type="match status" value="1"/>
</dbReference>
<feature type="domain" description="Isochorismatase-like" evidence="2">
    <location>
        <begin position="10"/>
        <end position="177"/>
    </location>
</feature>
<dbReference type="InterPro" id="IPR036380">
    <property type="entry name" value="Isochorismatase-like_sf"/>
</dbReference>
<proteinExistence type="predicted"/>
<accession>A0A6S7ARX3</accession>
<protein>
    <submittedName>
        <fullName evidence="3">Isochorismatase family protein YecD</fullName>
        <ecNumber evidence="3">3.-.-.-</ecNumber>
    </submittedName>
</protein>
<dbReference type="RefSeq" id="WP_175147636.1">
    <property type="nucleotide sequence ID" value="NZ_CADIKK010000001.1"/>
</dbReference>
<name>A0A6S7ARX3_9BURK</name>
<evidence type="ECO:0000256" key="1">
    <source>
        <dbReference type="ARBA" id="ARBA00022801"/>
    </source>
</evidence>
<keyword evidence="4" id="KW-1185">Reference proteome</keyword>
<dbReference type="Gene3D" id="3.40.50.850">
    <property type="entry name" value="Isochorismatase-like"/>
    <property type="match status" value="1"/>
</dbReference>
<dbReference type="CDD" id="cd00431">
    <property type="entry name" value="cysteine_hydrolases"/>
    <property type="match status" value="1"/>
</dbReference>
<dbReference type="EMBL" id="CADIKK010000001">
    <property type="protein sequence ID" value="CAB3775953.1"/>
    <property type="molecule type" value="Genomic_DNA"/>
</dbReference>
<evidence type="ECO:0000313" key="3">
    <source>
        <dbReference type="EMBL" id="CAB3775953.1"/>
    </source>
</evidence>
<keyword evidence="1 3" id="KW-0378">Hydrolase</keyword>
<dbReference type="InterPro" id="IPR050272">
    <property type="entry name" value="Isochorismatase-like_hydrls"/>
</dbReference>
<dbReference type="GO" id="GO:0016787">
    <property type="term" value="F:hydrolase activity"/>
    <property type="evidence" value="ECO:0007669"/>
    <property type="project" value="UniProtKB-KW"/>
</dbReference>
<organism evidence="3 4">
    <name type="scientific">Paraburkholderia ultramafica</name>
    <dbReference type="NCBI Taxonomy" id="1544867"/>
    <lineage>
        <taxon>Bacteria</taxon>
        <taxon>Pseudomonadati</taxon>
        <taxon>Pseudomonadota</taxon>
        <taxon>Betaproteobacteria</taxon>
        <taxon>Burkholderiales</taxon>
        <taxon>Burkholderiaceae</taxon>
        <taxon>Paraburkholderia</taxon>
    </lineage>
</organism>
<sequence length="187" mass="19921">MALTTLDAKTALVVIDLQRGIVALPTVHPASEIVQRSVVLLDAFRRHGLPVVLVNVAAGAPGRTDQGRHTGDFPAGFADLLPELKQQPSDHLVTKRTWGAFTNTDLAAYLREQGVTQVVLVGVATSIGVESTARYASELGLNVTLVVDAMTDMNADAHANSITRIFPRLGETGTTQEVLDLLESSRA</sequence>
<dbReference type="SUPFAM" id="SSF52499">
    <property type="entry name" value="Isochorismatase-like hydrolases"/>
    <property type="match status" value="1"/>
</dbReference>
<dbReference type="PANTHER" id="PTHR43540">
    <property type="entry name" value="PEROXYUREIDOACRYLATE/UREIDOACRYLATE AMIDOHYDROLASE-RELATED"/>
    <property type="match status" value="1"/>
</dbReference>
<dbReference type="Proteomes" id="UP000494365">
    <property type="component" value="Unassembled WGS sequence"/>
</dbReference>
<dbReference type="Pfam" id="PF00857">
    <property type="entry name" value="Isochorismatase"/>
    <property type="match status" value="1"/>
</dbReference>